<dbReference type="InterPro" id="IPR014756">
    <property type="entry name" value="Ig_E-set"/>
</dbReference>
<comment type="caution">
    <text evidence="11">The sequence shown here is derived from an EMBL/GenBank/DDBJ whole genome shotgun (WGS) entry which is preliminary data.</text>
</comment>
<dbReference type="Pfam" id="PF16179">
    <property type="entry name" value="RHD_dimer"/>
    <property type="match status" value="1"/>
</dbReference>
<evidence type="ECO:0000256" key="1">
    <source>
        <dbReference type="ARBA" id="ARBA00004123"/>
    </source>
</evidence>
<evidence type="ECO:0000256" key="4">
    <source>
        <dbReference type="ARBA" id="ARBA00022553"/>
    </source>
</evidence>
<dbReference type="Gene3D" id="2.60.40.10">
    <property type="entry name" value="Immunoglobulins"/>
    <property type="match status" value="1"/>
</dbReference>
<dbReference type="GO" id="GO:0005667">
    <property type="term" value="C:transcription regulator complex"/>
    <property type="evidence" value="ECO:0007669"/>
    <property type="project" value="TreeGrafter"/>
</dbReference>
<evidence type="ECO:0000313" key="11">
    <source>
        <dbReference type="EMBL" id="KAH3769160.1"/>
    </source>
</evidence>
<reference evidence="11" key="1">
    <citation type="journal article" date="2019" name="bioRxiv">
        <title>The Genome of the Zebra Mussel, Dreissena polymorpha: A Resource for Invasive Species Research.</title>
        <authorList>
            <person name="McCartney M.A."/>
            <person name="Auch B."/>
            <person name="Kono T."/>
            <person name="Mallez S."/>
            <person name="Zhang Y."/>
            <person name="Obille A."/>
            <person name="Becker A."/>
            <person name="Abrahante J.E."/>
            <person name="Garbe J."/>
            <person name="Badalamenti J.P."/>
            <person name="Herman A."/>
            <person name="Mangelson H."/>
            <person name="Liachko I."/>
            <person name="Sullivan S."/>
            <person name="Sone E.D."/>
            <person name="Koren S."/>
            <person name="Silverstein K.A.T."/>
            <person name="Beckman K.B."/>
            <person name="Gohl D.M."/>
        </authorList>
    </citation>
    <scope>NUCLEOTIDE SEQUENCE</scope>
    <source>
        <strain evidence="11">Duluth1</strain>
        <tissue evidence="11">Whole animal</tissue>
    </source>
</reference>
<keyword evidence="4" id="KW-0597">Phosphoprotein</keyword>
<dbReference type="AlphaFoldDB" id="A0A9D4ICU8"/>
<dbReference type="InterPro" id="IPR002909">
    <property type="entry name" value="IPT_dom"/>
</dbReference>
<feature type="non-terminal residue" evidence="11">
    <location>
        <position position="1048"/>
    </location>
</feature>
<comment type="subcellular location">
    <subcellularLocation>
        <location evidence="2">Cytoplasm</location>
    </subcellularLocation>
    <subcellularLocation>
        <location evidence="1">Nucleus</location>
    </subcellularLocation>
</comment>
<reference evidence="11" key="2">
    <citation type="submission" date="2020-11" db="EMBL/GenBank/DDBJ databases">
        <authorList>
            <person name="McCartney M.A."/>
            <person name="Auch B."/>
            <person name="Kono T."/>
            <person name="Mallez S."/>
            <person name="Becker A."/>
            <person name="Gohl D.M."/>
            <person name="Silverstein K.A.T."/>
            <person name="Koren S."/>
            <person name="Bechman K.B."/>
            <person name="Herman A."/>
            <person name="Abrahante J.E."/>
            <person name="Garbe J."/>
        </authorList>
    </citation>
    <scope>NUCLEOTIDE SEQUENCE</scope>
    <source>
        <strain evidence="11">Duluth1</strain>
        <tissue evidence="11">Whole animal</tissue>
    </source>
</reference>
<keyword evidence="8" id="KW-0539">Nucleus</keyword>
<keyword evidence="5" id="KW-0805">Transcription regulation</keyword>
<feature type="region of interest" description="Disordered" evidence="9">
    <location>
        <begin position="1"/>
        <end position="34"/>
    </location>
</feature>
<evidence type="ECO:0000256" key="3">
    <source>
        <dbReference type="ARBA" id="ARBA00022490"/>
    </source>
</evidence>
<dbReference type="GO" id="GO:0000978">
    <property type="term" value="F:RNA polymerase II cis-regulatory region sequence-specific DNA binding"/>
    <property type="evidence" value="ECO:0007669"/>
    <property type="project" value="TreeGrafter"/>
</dbReference>
<dbReference type="PANTHER" id="PTHR12533:SF7">
    <property type="entry name" value="NFAT NUCLEAR FACTOR, ISOFORM B"/>
    <property type="match status" value="1"/>
</dbReference>
<dbReference type="PANTHER" id="PTHR12533">
    <property type="entry name" value="NFAT"/>
    <property type="match status" value="1"/>
</dbReference>
<evidence type="ECO:0000259" key="10">
    <source>
        <dbReference type="PROSITE" id="PS50254"/>
    </source>
</evidence>
<evidence type="ECO:0000313" key="12">
    <source>
        <dbReference type="Proteomes" id="UP000828390"/>
    </source>
</evidence>
<dbReference type="GO" id="GO:0005634">
    <property type="term" value="C:nucleus"/>
    <property type="evidence" value="ECO:0007669"/>
    <property type="project" value="UniProtKB-SubCell"/>
</dbReference>
<dbReference type="Gene3D" id="2.60.40.340">
    <property type="entry name" value="Rel homology domain (RHD), DNA-binding domain"/>
    <property type="match status" value="1"/>
</dbReference>
<evidence type="ECO:0000256" key="7">
    <source>
        <dbReference type="ARBA" id="ARBA00023163"/>
    </source>
</evidence>
<dbReference type="InterPro" id="IPR008967">
    <property type="entry name" value="p53-like_TF_DNA-bd_sf"/>
</dbReference>
<keyword evidence="12" id="KW-1185">Reference proteome</keyword>
<dbReference type="GO" id="GO:0000981">
    <property type="term" value="F:DNA-binding transcription factor activity, RNA polymerase II-specific"/>
    <property type="evidence" value="ECO:0007669"/>
    <property type="project" value="TreeGrafter"/>
</dbReference>
<dbReference type="SUPFAM" id="SSF49417">
    <property type="entry name" value="p53-like transcription factors"/>
    <property type="match status" value="1"/>
</dbReference>
<feature type="region of interest" description="Disordered" evidence="9">
    <location>
        <begin position="1012"/>
        <end position="1041"/>
    </location>
</feature>
<organism evidence="11 12">
    <name type="scientific">Dreissena polymorpha</name>
    <name type="common">Zebra mussel</name>
    <name type="synonym">Mytilus polymorpha</name>
    <dbReference type="NCBI Taxonomy" id="45954"/>
    <lineage>
        <taxon>Eukaryota</taxon>
        <taxon>Metazoa</taxon>
        <taxon>Spiralia</taxon>
        <taxon>Lophotrochozoa</taxon>
        <taxon>Mollusca</taxon>
        <taxon>Bivalvia</taxon>
        <taxon>Autobranchia</taxon>
        <taxon>Heteroconchia</taxon>
        <taxon>Euheterodonta</taxon>
        <taxon>Imparidentia</taxon>
        <taxon>Neoheterodontei</taxon>
        <taxon>Myida</taxon>
        <taxon>Dreissenoidea</taxon>
        <taxon>Dreissenidae</taxon>
        <taxon>Dreissena</taxon>
    </lineage>
</organism>
<accession>A0A9D4ICU8</accession>
<gene>
    <name evidence="11" type="ORF">DPMN_170408</name>
</gene>
<dbReference type="GO" id="GO:0005737">
    <property type="term" value="C:cytoplasm"/>
    <property type="evidence" value="ECO:0007669"/>
    <property type="project" value="UniProtKB-SubCell"/>
</dbReference>
<keyword evidence="6" id="KW-0238">DNA-binding</keyword>
<dbReference type="FunFam" id="2.60.40.340:FF:000002">
    <property type="entry name" value="Nuclear factor of activated T-cells 5, tonicity-responsive"/>
    <property type="match status" value="1"/>
</dbReference>
<dbReference type="InterPro" id="IPR013783">
    <property type="entry name" value="Ig-like_fold"/>
</dbReference>
<dbReference type="InterPro" id="IPR037059">
    <property type="entry name" value="RHD_DNA_bind_dom_sf"/>
</dbReference>
<dbReference type="InterPro" id="IPR011539">
    <property type="entry name" value="RHD_DNA_bind_dom"/>
</dbReference>
<keyword evidence="7" id="KW-0804">Transcription</keyword>
<dbReference type="InterPro" id="IPR008366">
    <property type="entry name" value="NFAT"/>
</dbReference>
<evidence type="ECO:0000256" key="9">
    <source>
        <dbReference type="SAM" id="MobiDB-lite"/>
    </source>
</evidence>
<dbReference type="SMART" id="SM00429">
    <property type="entry name" value="IPT"/>
    <property type="match status" value="1"/>
</dbReference>
<feature type="domain" description="RHD" evidence="10">
    <location>
        <begin position="392"/>
        <end position="571"/>
    </location>
</feature>
<feature type="region of interest" description="Disordered" evidence="9">
    <location>
        <begin position="203"/>
        <end position="231"/>
    </location>
</feature>
<dbReference type="PROSITE" id="PS50254">
    <property type="entry name" value="REL_2"/>
    <property type="match status" value="1"/>
</dbReference>
<proteinExistence type="predicted"/>
<protein>
    <recommendedName>
        <fullName evidence="10">RHD domain-containing protein</fullName>
    </recommendedName>
</protein>
<feature type="compositionally biased region" description="Polar residues" evidence="9">
    <location>
        <begin position="215"/>
        <end position="231"/>
    </location>
</feature>
<evidence type="ECO:0000256" key="2">
    <source>
        <dbReference type="ARBA" id="ARBA00004496"/>
    </source>
</evidence>
<keyword evidence="3" id="KW-0963">Cytoplasm</keyword>
<dbReference type="Proteomes" id="UP000828390">
    <property type="component" value="Unassembled WGS sequence"/>
</dbReference>
<dbReference type="Pfam" id="PF00554">
    <property type="entry name" value="RHD_DNA_bind"/>
    <property type="match status" value="1"/>
</dbReference>
<dbReference type="EMBL" id="JAIWYP010000009">
    <property type="protein sequence ID" value="KAH3769160.1"/>
    <property type="molecule type" value="Genomic_DNA"/>
</dbReference>
<evidence type="ECO:0000256" key="8">
    <source>
        <dbReference type="ARBA" id="ARBA00023242"/>
    </source>
</evidence>
<sequence>MEIAFTNNEMSTEPSSKTTDIPMDHPVQSSPQTNGVNIQQSSLSYGFQGTSAAELLLNIVSASQAGQQNSKKMEDEPFSNLSMGNNGGTTMAFTSVGEGEGPCLVVPEKHNYNDHGNEGNAQGVNSLQTNMCPGLSVSVNNSEIILVKADGTQETGPFLNGNNNMLPFEGRAARGQVSPEMNIDKSHILQNLLQHSLVLQQQHGSISASRPGCPRSQSSASPYTDSNMSPYDISQHNILETEGSQMRPLGELVIQTEMTQATLIRGTDGLRLDSFNADNNAENDIKPKFEWASDDFGNKSRKVARLNSDCDASSALSPSVDRIFNPESANQEVPSDFTFTKFGMKGEELNMLAFSNDNNKSDPQLLHRVVDKGTFKKPSLVHDKKRGEYRRLKEPILCQTFPTKAHGCELKITEQPEEQHRARYLTEGSRGAVKGRNGSGFPEVKLFGYSGQATLQIFIGNDSGKVRPHGFYQACKVSGKNSTQCSEKEIEGTNVIEIDLSPSTDMSATVDCVGILKLRNADVEQRIGQVKAKKKSTKARMIFRVTFQKSQGNAQILQVPSHTILCTQPIGQPEICKMSMRSSHVSGGEECYIIGKNFLRGTQVFFQLVDNKSDLVWSAEGAIDKDYFQATHLIVTVPRCDVDLASVSDAHFQVVINSSGKVSEPMDFQYTTDEDPVTKVMEQLPQTIEDNGRKRNYPFVAPEALELNSQIVQKPASNGANTMFQLPPGIIADVITSTHENSKYTPMKESLSVAPALNQSLNQSVSQESFKSLNTSFSMNSINDDSLNLFQSIADTNTSWDSKDCSMFQKCGSNDDLGFPSLDFNSHDVFASHPMDTTDNSIKISSPTSVGFLSEHFGIQSRPGQSVSNTSVVSQFLQNISMGMKSSDPMLSQQQTVMSSKTMSVSDTITTPAYSKLLMTTNTRHTPVSTQCNSILKEVLTCSPASLNGLSFPSRAVLHTSSPRPTALRQETEMELDSALKSLFMSDLDSKSNCSLGFSALKANTIDLTQSNPGSPLHGMPFTPDHTLPGSHSDMPFSPSDVLTLVSQ</sequence>
<evidence type="ECO:0000256" key="6">
    <source>
        <dbReference type="ARBA" id="ARBA00023125"/>
    </source>
</evidence>
<dbReference type="InterPro" id="IPR032397">
    <property type="entry name" value="RHD_dimer"/>
</dbReference>
<feature type="compositionally biased region" description="Polar residues" evidence="9">
    <location>
        <begin position="1"/>
        <end position="19"/>
    </location>
</feature>
<evidence type="ECO:0000256" key="5">
    <source>
        <dbReference type="ARBA" id="ARBA00023015"/>
    </source>
</evidence>
<dbReference type="SUPFAM" id="SSF81296">
    <property type="entry name" value="E set domains"/>
    <property type="match status" value="1"/>
</dbReference>
<name>A0A9D4ICU8_DREPO</name>